<evidence type="ECO:0000313" key="2">
    <source>
        <dbReference type="EMBL" id="QEA13194.1"/>
    </source>
</evidence>
<keyword evidence="3" id="KW-1185">Reference proteome</keyword>
<name>A0A5B8RWV0_9BURK</name>
<dbReference type="Gene3D" id="1.20.1050.10">
    <property type="match status" value="1"/>
</dbReference>
<protein>
    <submittedName>
        <fullName evidence="2">Glutathione S-transferase family protein</fullName>
    </submittedName>
</protein>
<dbReference type="KEGG" id="cof:FOZ74_09220"/>
<feature type="domain" description="GST N-terminal" evidence="1">
    <location>
        <begin position="2"/>
        <end position="86"/>
    </location>
</feature>
<reference evidence="2 3" key="1">
    <citation type="submission" date="2019-07" db="EMBL/GenBank/DDBJ databases">
        <title>Complete genome sequence of Comamonas sp. NLF 7-7 isolated from livestock.</title>
        <authorList>
            <person name="Kim D.H."/>
            <person name="Kim J.G."/>
        </authorList>
    </citation>
    <scope>NUCLEOTIDE SEQUENCE [LARGE SCALE GENOMIC DNA]</scope>
    <source>
        <strain evidence="2 3">NLF 7-7</strain>
    </source>
</reference>
<dbReference type="GO" id="GO:0004364">
    <property type="term" value="F:glutathione transferase activity"/>
    <property type="evidence" value="ECO:0007669"/>
    <property type="project" value="TreeGrafter"/>
</dbReference>
<dbReference type="GO" id="GO:0006749">
    <property type="term" value="P:glutathione metabolic process"/>
    <property type="evidence" value="ECO:0007669"/>
    <property type="project" value="TreeGrafter"/>
</dbReference>
<dbReference type="Pfam" id="PF13409">
    <property type="entry name" value="GST_N_2"/>
    <property type="match status" value="1"/>
</dbReference>
<dbReference type="GO" id="GO:0006559">
    <property type="term" value="P:L-phenylalanine catabolic process"/>
    <property type="evidence" value="ECO:0007669"/>
    <property type="project" value="TreeGrafter"/>
</dbReference>
<dbReference type="Proteomes" id="UP000321199">
    <property type="component" value="Chromosome"/>
</dbReference>
<dbReference type="Pfam" id="PF13410">
    <property type="entry name" value="GST_C_2"/>
    <property type="match status" value="1"/>
</dbReference>
<dbReference type="RefSeq" id="WP_146912786.1">
    <property type="nucleotide sequence ID" value="NZ_CP042344.1"/>
</dbReference>
<evidence type="ECO:0000313" key="3">
    <source>
        <dbReference type="Proteomes" id="UP000321199"/>
    </source>
</evidence>
<dbReference type="SUPFAM" id="SSF52833">
    <property type="entry name" value="Thioredoxin-like"/>
    <property type="match status" value="1"/>
</dbReference>
<organism evidence="2 3">
    <name type="scientific">Comamonas flocculans</name>
    <dbReference type="NCBI Taxonomy" id="2597701"/>
    <lineage>
        <taxon>Bacteria</taxon>
        <taxon>Pseudomonadati</taxon>
        <taxon>Pseudomonadota</taxon>
        <taxon>Betaproteobacteria</taxon>
        <taxon>Burkholderiales</taxon>
        <taxon>Comamonadaceae</taxon>
        <taxon>Comamonas</taxon>
    </lineage>
</organism>
<dbReference type="SUPFAM" id="SSF47616">
    <property type="entry name" value="GST C-terminal domain-like"/>
    <property type="match status" value="1"/>
</dbReference>
<dbReference type="SFLD" id="SFLDS00019">
    <property type="entry name" value="Glutathione_Transferase_(cytos"/>
    <property type="match status" value="1"/>
</dbReference>
<keyword evidence="2" id="KW-0808">Transferase</keyword>
<dbReference type="PROSITE" id="PS50404">
    <property type="entry name" value="GST_NTER"/>
    <property type="match status" value="1"/>
</dbReference>
<dbReference type="EMBL" id="CP042344">
    <property type="protein sequence ID" value="QEA13194.1"/>
    <property type="molecule type" value="Genomic_DNA"/>
</dbReference>
<dbReference type="PANTHER" id="PTHR42673:SF4">
    <property type="entry name" value="MALEYLACETOACETATE ISOMERASE"/>
    <property type="match status" value="1"/>
</dbReference>
<dbReference type="GO" id="GO:0016034">
    <property type="term" value="F:maleylacetoacetate isomerase activity"/>
    <property type="evidence" value="ECO:0007669"/>
    <property type="project" value="TreeGrafter"/>
</dbReference>
<dbReference type="InterPro" id="IPR004045">
    <property type="entry name" value="Glutathione_S-Trfase_N"/>
</dbReference>
<dbReference type="SFLD" id="SFLDG00358">
    <property type="entry name" value="Main_(cytGST)"/>
    <property type="match status" value="1"/>
</dbReference>
<dbReference type="CDD" id="cd03194">
    <property type="entry name" value="GST_C_3"/>
    <property type="match status" value="1"/>
</dbReference>
<dbReference type="CDD" id="cd03043">
    <property type="entry name" value="GST_N_1"/>
    <property type="match status" value="1"/>
</dbReference>
<dbReference type="Gene3D" id="3.40.30.10">
    <property type="entry name" value="Glutaredoxin"/>
    <property type="match status" value="1"/>
</dbReference>
<dbReference type="InterPro" id="IPR036249">
    <property type="entry name" value="Thioredoxin-like_sf"/>
</dbReference>
<dbReference type="InterPro" id="IPR036282">
    <property type="entry name" value="Glutathione-S-Trfase_C_sf"/>
</dbReference>
<dbReference type="PANTHER" id="PTHR42673">
    <property type="entry name" value="MALEYLACETOACETATE ISOMERASE"/>
    <property type="match status" value="1"/>
</dbReference>
<gene>
    <name evidence="2" type="ORF">FOZ74_09220</name>
</gene>
<proteinExistence type="predicted"/>
<dbReference type="OrthoDB" id="9799538at2"/>
<dbReference type="InterPro" id="IPR040079">
    <property type="entry name" value="Glutathione_S-Trfase"/>
</dbReference>
<accession>A0A5B8RWV0</accession>
<sequence>MIKFYTGNKNYSSWSMRVGVLLAQAQIAHEETVLRMDGFGPDSNFKRQLRALSPTGKVPLLVDGDTTVWESLAIVEYLAERFPEKHLWPQERAARARARSVVAELHAGFGALRQHCSMSIEAHLPEVGALIWRDQAGVRADVARVVEIFSELLGRHGGPMLFGDFSIADAYYAPMCMRFATYELPLPPQAQAYVERVRQLPGVKAWVDAARAENDFLAFEEPYRLRSA</sequence>
<dbReference type="AlphaFoldDB" id="A0A5B8RWV0"/>
<evidence type="ECO:0000259" key="1">
    <source>
        <dbReference type="PROSITE" id="PS50404"/>
    </source>
</evidence>